<organism evidence="1 2">
    <name type="scientific">Lophium mytilinum</name>
    <dbReference type="NCBI Taxonomy" id="390894"/>
    <lineage>
        <taxon>Eukaryota</taxon>
        <taxon>Fungi</taxon>
        <taxon>Dikarya</taxon>
        <taxon>Ascomycota</taxon>
        <taxon>Pezizomycotina</taxon>
        <taxon>Dothideomycetes</taxon>
        <taxon>Pleosporomycetidae</taxon>
        <taxon>Mytilinidiales</taxon>
        <taxon>Mytilinidiaceae</taxon>
        <taxon>Lophium</taxon>
    </lineage>
</organism>
<accession>A0A6A6R4M3</accession>
<dbReference type="EMBL" id="MU004185">
    <property type="protein sequence ID" value="KAF2498713.1"/>
    <property type="molecule type" value="Genomic_DNA"/>
</dbReference>
<evidence type="ECO:0000313" key="2">
    <source>
        <dbReference type="Proteomes" id="UP000799750"/>
    </source>
</evidence>
<dbReference type="AlphaFoldDB" id="A0A6A6R4M3"/>
<gene>
    <name evidence="1" type="ORF">BU16DRAFT_303201</name>
</gene>
<name>A0A6A6R4M3_9PEZI</name>
<dbReference type="Proteomes" id="UP000799750">
    <property type="component" value="Unassembled WGS sequence"/>
</dbReference>
<protein>
    <submittedName>
        <fullName evidence="1">Uncharacterized protein</fullName>
    </submittedName>
</protein>
<proteinExistence type="predicted"/>
<sequence length="146" mass="16412">MSSQMTSLVEAWHRRTNDGVKSSVSLPHFLFIPSLVIPQPHPDSLQCCASIVSTSAEPLQRRAIATVVPQPCRVSAEIELRRRGHCDRSWLTTAFEYLYCARQIGDRSKIRRPYPSKLCDFVSTTVKASPIQDTKSRLHTGKSRSS</sequence>
<reference evidence="1" key="1">
    <citation type="journal article" date="2020" name="Stud. Mycol.">
        <title>101 Dothideomycetes genomes: a test case for predicting lifestyles and emergence of pathogens.</title>
        <authorList>
            <person name="Haridas S."/>
            <person name="Albert R."/>
            <person name="Binder M."/>
            <person name="Bloem J."/>
            <person name="Labutti K."/>
            <person name="Salamov A."/>
            <person name="Andreopoulos B."/>
            <person name="Baker S."/>
            <person name="Barry K."/>
            <person name="Bills G."/>
            <person name="Bluhm B."/>
            <person name="Cannon C."/>
            <person name="Castanera R."/>
            <person name="Culley D."/>
            <person name="Daum C."/>
            <person name="Ezra D."/>
            <person name="Gonzalez J."/>
            <person name="Henrissat B."/>
            <person name="Kuo A."/>
            <person name="Liang C."/>
            <person name="Lipzen A."/>
            <person name="Lutzoni F."/>
            <person name="Magnuson J."/>
            <person name="Mondo S."/>
            <person name="Nolan M."/>
            <person name="Ohm R."/>
            <person name="Pangilinan J."/>
            <person name="Park H.-J."/>
            <person name="Ramirez L."/>
            <person name="Alfaro M."/>
            <person name="Sun H."/>
            <person name="Tritt A."/>
            <person name="Yoshinaga Y."/>
            <person name="Zwiers L.-H."/>
            <person name="Turgeon B."/>
            <person name="Goodwin S."/>
            <person name="Spatafora J."/>
            <person name="Crous P."/>
            <person name="Grigoriev I."/>
        </authorList>
    </citation>
    <scope>NUCLEOTIDE SEQUENCE</scope>
    <source>
        <strain evidence="1">CBS 269.34</strain>
    </source>
</reference>
<keyword evidence="2" id="KW-1185">Reference proteome</keyword>
<evidence type="ECO:0000313" key="1">
    <source>
        <dbReference type="EMBL" id="KAF2498713.1"/>
    </source>
</evidence>